<evidence type="ECO:0000256" key="1">
    <source>
        <dbReference type="ARBA" id="ARBA00004610"/>
    </source>
</evidence>
<evidence type="ECO:0000256" key="7">
    <source>
        <dbReference type="ARBA" id="ARBA00022989"/>
    </source>
</evidence>
<comment type="subcellular location">
    <subcellularLocation>
        <location evidence="1">Cell junction</location>
        <location evidence="1">Gap junction</location>
    </subcellularLocation>
    <subcellularLocation>
        <location evidence="2">Cell membrane</location>
        <topology evidence="2">Multi-pass membrane protein</topology>
    </subcellularLocation>
</comment>
<dbReference type="PRINTS" id="PR00206">
    <property type="entry name" value="CONNEXIN"/>
</dbReference>
<dbReference type="PANTHER" id="PTHR11984">
    <property type="entry name" value="CONNEXIN"/>
    <property type="match status" value="1"/>
</dbReference>
<accession>A0A8C4WVP1</accession>
<dbReference type="GeneTree" id="ENSGT01030000234513"/>
<feature type="transmembrane region" description="Helical" evidence="9">
    <location>
        <begin position="107"/>
        <end position="125"/>
    </location>
</feature>
<evidence type="ECO:0000259" key="10">
    <source>
        <dbReference type="SMART" id="SM00037"/>
    </source>
</evidence>
<feature type="transmembrane region" description="Helical" evidence="9">
    <location>
        <begin position="76"/>
        <end position="95"/>
    </location>
</feature>
<dbReference type="SMART" id="SM01089">
    <property type="entry name" value="Connexin_CCC"/>
    <property type="match status" value="1"/>
</dbReference>
<dbReference type="Gene3D" id="1.20.1440.80">
    <property type="entry name" value="Gap junction channel protein cysteine-rich domain"/>
    <property type="match status" value="1"/>
</dbReference>
<evidence type="ECO:0000259" key="11">
    <source>
        <dbReference type="SMART" id="SM01089"/>
    </source>
</evidence>
<evidence type="ECO:0000256" key="3">
    <source>
        <dbReference type="ARBA" id="ARBA00022475"/>
    </source>
</evidence>
<keyword evidence="13" id="KW-1185">Reference proteome</keyword>
<evidence type="ECO:0000256" key="9">
    <source>
        <dbReference type="SAM" id="Phobius"/>
    </source>
</evidence>
<dbReference type="PANTHER" id="PTHR11984:SF53">
    <property type="entry name" value="GAP JUNCTION PROTEIN"/>
    <property type="match status" value="1"/>
</dbReference>
<evidence type="ECO:0000313" key="12">
    <source>
        <dbReference type="Ensembl" id="ENSEBUP00000013782.1"/>
    </source>
</evidence>
<evidence type="ECO:0000256" key="4">
    <source>
        <dbReference type="ARBA" id="ARBA00022692"/>
    </source>
</evidence>
<protein>
    <recommendedName>
        <fullName evidence="14">Gap junction protein</fullName>
    </recommendedName>
</protein>
<evidence type="ECO:0000256" key="5">
    <source>
        <dbReference type="ARBA" id="ARBA00022868"/>
    </source>
</evidence>
<dbReference type="Ensembl" id="ENSEBUT00000014358.1">
    <property type="protein sequence ID" value="ENSEBUP00000013782.1"/>
    <property type="gene ID" value="ENSEBUG00000008692.1"/>
</dbReference>
<evidence type="ECO:0000256" key="2">
    <source>
        <dbReference type="ARBA" id="ARBA00004651"/>
    </source>
</evidence>
<keyword evidence="5" id="KW-0303">Gap junction</keyword>
<dbReference type="GO" id="GO:0005243">
    <property type="term" value="F:gap junction channel activity"/>
    <property type="evidence" value="ECO:0007669"/>
    <property type="project" value="TreeGrafter"/>
</dbReference>
<reference evidence="12" key="2">
    <citation type="submission" date="2025-09" db="UniProtKB">
        <authorList>
            <consortium name="Ensembl"/>
        </authorList>
    </citation>
    <scope>IDENTIFICATION</scope>
</reference>
<dbReference type="InterPro" id="IPR017990">
    <property type="entry name" value="Connexin_CS"/>
</dbReference>
<keyword evidence="3" id="KW-1003">Cell membrane</keyword>
<dbReference type="GO" id="GO:0007267">
    <property type="term" value="P:cell-cell signaling"/>
    <property type="evidence" value="ECO:0007669"/>
    <property type="project" value="TreeGrafter"/>
</dbReference>
<evidence type="ECO:0000256" key="8">
    <source>
        <dbReference type="ARBA" id="ARBA00023136"/>
    </source>
</evidence>
<dbReference type="AlphaFoldDB" id="A0A8C4WVP1"/>
<dbReference type="InterPro" id="IPR019570">
    <property type="entry name" value="Connexin_CCC"/>
</dbReference>
<feature type="transmembrane region" description="Helical" evidence="9">
    <location>
        <begin position="21"/>
        <end position="40"/>
    </location>
</feature>
<name>A0A8C4WVP1_EPTBU</name>
<dbReference type="GO" id="GO:0005922">
    <property type="term" value="C:connexin complex"/>
    <property type="evidence" value="ECO:0007669"/>
    <property type="project" value="InterPro"/>
</dbReference>
<organism evidence="12 13">
    <name type="scientific">Eptatretus burgeri</name>
    <name type="common">Inshore hagfish</name>
    <dbReference type="NCBI Taxonomy" id="7764"/>
    <lineage>
        <taxon>Eukaryota</taxon>
        <taxon>Metazoa</taxon>
        <taxon>Chordata</taxon>
        <taxon>Craniata</taxon>
        <taxon>Vertebrata</taxon>
        <taxon>Cyclostomata</taxon>
        <taxon>Myxini</taxon>
        <taxon>Myxiniformes</taxon>
        <taxon>Myxinidae</taxon>
        <taxon>Eptatretinae</taxon>
        <taxon>Eptatretus</taxon>
    </lineage>
</organism>
<keyword evidence="8 9" id="KW-0472">Membrane</keyword>
<evidence type="ECO:0000256" key="6">
    <source>
        <dbReference type="ARBA" id="ARBA00022949"/>
    </source>
</evidence>
<dbReference type="Proteomes" id="UP000694388">
    <property type="component" value="Unplaced"/>
</dbReference>
<feature type="domain" description="Connexin N-terminal" evidence="10">
    <location>
        <begin position="42"/>
        <end position="75"/>
    </location>
</feature>
<keyword evidence="7 9" id="KW-1133">Transmembrane helix</keyword>
<dbReference type="SMART" id="SM00037">
    <property type="entry name" value="CNX"/>
    <property type="match status" value="1"/>
</dbReference>
<keyword evidence="6" id="KW-0965">Cell junction</keyword>
<reference evidence="12" key="1">
    <citation type="submission" date="2025-08" db="UniProtKB">
        <authorList>
            <consortium name="Ensembl"/>
        </authorList>
    </citation>
    <scope>IDENTIFICATION</scope>
</reference>
<dbReference type="Pfam" id="PF00029">
    <property type="entry name" value="Connexin"/>
    <property type="match status" value="1"/>
</dbReference>
<proteinExistence type="predicted"/>
<dbReference type="PROSITE" id="PS00407">
    <property type="entry name" value="CONNEXINS_1"/>
    <property type="match status" value="1"/>
</dbReference>
<evidence type="ECO:0008006" key="14">
    <source>
        <dbReference type="Google" id="ProtNLM"/>
    </source>
</evidence>
<sequence length="242" mass="27518">MSWEILQELLGKVQNHETAVGKVWLSIVLIFRLLMLVVVAEEVFEDEQDKFVCNTKQPGCVTVCYDYFFPVSPIRFWAIQFIVVSTPTLFILVHIASRHARAQTEELTGGLIFTHLITVVFKLLLECGSVVIYLEIYAKVGLVIPRLLKCSEVPCPSRTDCFVPRASEKTAFSGFMLLVSGMCAFVNLLELLYISFKKCREKNSRSEMTKQTMTTKNMEECEELKKVENAPSEIKDREGDDA</sequence>
<dbReference type="InterPro" id="IPR038359">
    <property type="entry name" value="Connexin_N_sf"/>
</dbReference>
<evidence type="ECO:0000313" key="13">
    <source>
        <dbReference type="Proteomes" id="UP000694388"/>
    </source>
</evidence>
<keyword evidence="4 9" id="KW-0812">Transmembrane</keyword>
<dbReference type="InterPro" id="IPR000500">
    <property type="entry name" value="Connexin"/>
</dbReference>
<feature type="domain" description="Connexin cysteine-rich" evidence="11">
    <location>
        <begin position="125"/>
        <end position="194"/>
    </location>
</feature>
<dbReference type="InterPro" id="IPR013092">
    <property type="entry name" value="Connexin_N"/>
</dbReference>
<feature type="transmembrane region" description="Helical" evidence="9">
    <location>
        <begin position="172"/>
        <end position="196"/>
    </location>
</feature>